<keyword evidence="5" id="KW-0503">Monooxygenase</keyword>
<evidence type="ECO:0000313" key="7">
    <source>
        <dbReference type="Proteomes" id="UP001521222"/>
    </source>
</evidence>
<comment type="caution">
    <text evidence="6">The sequence shown here is derived from an EMBL/GenBank/DDBJ whole genome shotgun (WGS) entry which is preliminary data.</text>
</comment>
<accession>A0ABR3RPK1</accession>
<gene>
    <name evidence="6" type="ORF">SLS59_003258</name>
</gene>
<evidence type="ECO:0000256" key="4">
    <source>
        <dbReference type="ARBA" id="ARBA00023002"/>
    </source>
</evidence>
<evidence type="ECO:0000256" key="1">
    <source>
        <dbReference type="ARBA" id="ARBA00001974"/>
    </source>
</evidence>
<evidence type="ECO:0008006" key="8">
    <source>
        <dbReference type="Google" id="ProtNLM"/>
    </source>
</evidence>
<sequence length="455" mass="51551">MELELCHSLTVTFAYIIAGIRCDSDLYTYGFPWNPWTEKQALAKGPAILEYIKQTCQQDGIDKHILFDRKVKDLSWSSKTQSWSTEVANGENVKTMRSKYVFLATGYFDYDQGLEAIIPGIKNFAGEVLHPQFWPESFDYTDKDVVIVGSGATAISLLPAMAGKAKHVTMLQRSPSYIMSIPLEGDWIERMIRAVAPAWLATRLVRLKWIVLPAIFRTYCTMFPARARRMMRRITEPQLKQADMMDPHFNPRYNPFEQRMCMCPDGDFYDCLRGDDASIKTGVIEQVTTDSIKLESGDELHPDVIVTATGLKLRLGGNINISIDGGAPLQMNDQFVWKGLMFEQVPNLFFSFGYLDASWTLGVDTSAQLACRVLSQMKKDGSGVVFAQRNEKELATMKELSIMPLTSTYVKKARAGLPKVGNSAPWKPRQPYLWEQMSLKWGDNLAGLEWVRDNR</sequence>
<reference evidence="6 7" key="1">
    <citation type="submission" date="2024-02" db="EMBL/GenBank/DDBJ databases">
        <title>De novo assembly and annotation of 12 fungi associated with fruit tree decline syndrome in Ontario, Canada.</title>
        <authorList>
            <person name="Sulman M."/>
            <person name="Ellouze W."/>
            <person name="Ilyukhin E."/>
        </authorList>
    </citation>
    <scope>NUCLEOTIDE SEQUENCE [LARGE SCALE GENOMIC DNA]</scope>
    <source>
        <strain evidence="6 7">M97-236</strain>
    </source>
</reference>
<dbReference type="Proteomes" id="UP001521222">
    <property type="component" value="Unassembled WGS sequence"/>
</dbReference>
<dbReference type="PANTHER" id="PTHR43872">
    <property type="entry name" value="MONOOXYGENASE, PUTATIVE (AFU_ORTHOLOGUE AFUA_8G02570)-RELATED"/>
    <property type="match status" value="1"/>
</dbReference>
<dbReference type="InterPro" id="IPR036188">
    <property type="entry name" value="FAD/NAD-bd_sf"/>
</dbReference>
<evidence type="ECO:0000256" key="5">
    <source>
        <dbReference type="ARBA" id="ARBA00023033"/>
    </source>
</evidence>
<evidence type="ECO:0000256" key="2">
    <source>
        <dbReference type="ARBA" id="ARBA00022630"/>
    </source>
</evidence>
<organism evidence="6 7">
    <name type="scientific">Nothophoma quercina</name>
    <dbReference type="NCBI Taxonomy" id="749835"/>
    <lineage>
        <taxon>Eukaryota</taxon>
        <taxon>Fungi</taxon>
        <taxon>Dikarya</taxon>
        <taxon>Ascomycota</taxon>
        <taxon>Pezizomycotina</taxon>
        <taxon>Dothideomycetes</taxon>
        <taxon>Pleosporomycetidae</taxon>
        <taxon>Pleosporales</taxon>
        <taxon>Pleosporineae</taxon>
        <taxon>Didymellaceae</taxon>
        <taxon>Nothophoma</taxon>
    </lineage>
</organism>
<dbReference type="PANTHER" id="PTHR43872:SF1">
    <property type="entry name" value="MONOOXYGENASE, PUTATIVE (AFU_ORTHOLOGUE AFUA_8G02570)-RELATED"/>
    <property type="match status" value="1"/>
</dbReference>
<dbReference type="InterPro" id="IPR020946">
    <property type="entry name" value="Flavin_mOase-like"/>
</dbReference>
<keyword evidence="7" id="KW-1185">Reference proteome</keyword>
<name>A0ABR3RPK1_9PLEO</name>
<dbReference type="SUPFAM" id="SSF51905">
    <property type="entry name" value="FAD/NAD(P)-binding domain"/>
    <property type="match status" value="1"/>
</dbReference>
<dbReference type="InterPro" id="IPR051820">
    <property type="entry name" value="FAD-binding_MO"/>
</dbReference>
<proteinExistence type="predicted"/>
<dbReference type="Gene3D" id="3.50.50.60">
    <property type="entry name" value="FAD/NAD(P)-binding domain"/>
    <property type="match status" value="2"/>
</dbReference>
<dbReference type="Pfam" id="PF00743">
    <property type="entry name" value="FMO-like"/>
    <property type="match status" value="1"/>
</dbReference>
<keyword evidence="2" id="KW-0285">Flavoprotein</keyword>
<evidence type="ECO:0000256" key="3">
    <source>
        <dbReference type="ARBA" id="ARBA00022827"/>
    </source>
</evidence>
<dbReference type="EMBL" id="JAKIXB020000008">
    <property type="protein sequence ID" value="KAL1606133.1"/>
    <property type="molecule type" value="Genomic_DNA"/>
</dbReference>
<comment type="cofactor">
    <cofactor evidence="1">
        <name>FAD</name>
        <dbReference type="ChEBI" id="CHEBI:57692"/>
    </cofactor>
</comment>
<evidence type="ECO:0000313" key="6">
    <source>
        <dbReference type="EMBL" id="KAL1606133.1"/>
    </source>
</evidence>
<keyword evidence="4" id="KW-0560">Oxidoreductase</keyword>
<protein>
    <recommendedName>
        <fullName evidence="8">Monooxygenase</fullName>
    </recommendedName>
</protein>
<keyword evidence="3" id="KW-0274">FAD</keyword>